<evidence type="ECO:0000313" key="4">
    <source>
        <dbReference type="EMBL" id="GJE86708.1"/>
    </source>
</evidence>
<dbReference type="AlphaFoldDB" id="A0A9P3G1U2"/>
<dbReference type="FunFam" id="3.40.50.720:FF:000085">
    <property type="entry name" value="Dihydroflavonol reductase"/>
    <property type="match status" value="1"/>
</dbReference>
<evidence type="ECO:0000259" key="3">
    <source>
        <dbReference type="Pfam" id="PF01370"/>
    </source>
</evidence>
<organism evidence="4 5">
    <name type="scientific">Phanerochaete sordida</name>
    <dbReference type="NCBI Taxonomy" id="48140"/>
    <lineage>
        <taxon>Eukaryota</taxon>
        <taxon>Fungi</taxon>
        <taxon>Dikarya</taxon>
        <taxon>Basidiomycota</taxon>
        <taxon>Agaricomycotina</taxon>
        <taxon>Agaricomycetes</taxon>
        <taxon>Polyporales</taxon>
        <taxon>Phanerochaetaceae</taxon>
        <taxon>Phanerochaete</taxon>
    </lineage>
</organism>
<name>A0A9P3G1U2_9APHY</name>
<dbReference type="SUPFAM" id="SSF51735">
    <property type="entry name" value="NAD(P)-binding Rossmann-fold domains"/>
    <property type="match status" value="1"/>
</dbReference>
<dbReference type="EMBL" id="BPQB01000004">
    <property type="protein sequence ID" value="GJE86708.1"/>
    <property type="molecule type" value="Genomic_DNA"/>
</dbReference>
<keyword evidence="1" id="KW-0560">Oxidoreductase</keyword>
<dbReference type="Gene3D" id="3.40.50.720">
    <property type="entry name" value="NAD(P)-binding Rossmann-like Domain"/>
    <property type="match status" value="1"/>
</dbReference>
<dbReference type="InterPro" id="IPR002052">
    <property type="entry name" value="DNA_methylase_N6_adenine_CS"/>
</dbReference>
<gene>
    <name evidence="4" type="ORF">PsYK624_027890</name>
</gene>
<comment type="caution">
    <text evidence="4">The sequence shown here is derived from an EMBL/GenBank/DDBJ whole genome shotgun (WGS) entry which is preliminary data.</text>
</comment>
<comment type="similarity">
    <text evidence="2">Belongs to the NAD(P)-dependent epimerase/dehydratase family. Dihydroflavonol-4-reductase subfamily.</text>
</comment>
<dbReference type="InterPro" id="IPR050425">
    <property type="entry name" value="NAD(P)_dehydrat-like"/>
</dbReference>
<protein>
    <submittedName>
        <fullName evidence="4">Aldehyde reductase</fullName>
    </submittedName>
</protein>
<feature type="domain" description="NAD-dependent epimerase/dehydratase" evidence="3">
    <location>
        <begin position="9"/>
        <end position="267"/>
    </location>
</feature>
<dbReference type="InterPro" id="IPR001509">
    <property type="entry name" value="Epimerase_deHydtase"/>
</dbReference>
<sequence>MPAITKGKVLVTGANGYIAVWVVKHLLEHGFSVRGTVRRDSSIPYLKETFKAYGDKLEFVVVPDITKDGAFDEAVKGVDAIEHTASPFHMRAKHPQEMIVPAVEGTLSVLRSALAHANDTVKRVVVTASCASVITAQPTPRTFSEADWNELSPRMCEERGADASNTDMYRASKTLAERAAWRFAEENKDKLRFDVAVLNPPFVWGPFIHEVDKPENLNQSMLDWYDTVVKGTRPEEQLTSVSSCFVDVRDLGLAHTLALEKEEAGGERIIVSSGQWNWQDWINAARKVEPSFPPGKTSYNQKEAVYLVNYDTSKCARILGLQLRGLDEVAADMVKQFKERGWVQ</sequence>
<reference evidence="4 5" key="1">
    <citation type="submission" date="2021-08" db="EMBL/GenBank/DDBJ databases">
        <title>Draft Genome Sequence of Phanerochaete sordida strain YK-624.</title>
        <authorList>
            <person name="Mori T."/>
            <person name="Dohra H."/>
            <person name="Suzuki T."/>
            <person name="Kawagishi H."/>
            <person name="Hirai H."/>
        </authorList>
    </citation>
    <scope>NUCLEOTIDE SEQUENCE [LARGE SCALE GENOMIC DNA]</scope>
    <source>
        <strain evidence="4 5">YK-624</strain>
    </source>
</reference>
<dbReference type="OrthoDB" id="2735536at2759"/>
<dbReference type="PANTHER" id="PTHR10366">
    <property type="entry name" value="NAD DEPENDENT EPIMERASE/DEHYDRATASE"/>
    <property type="match status" value="1"/>
</dbReference>
<evidence type="ECO:0000313" key="5">
    <source>
        <dbReference type="Proteomes" id="UP000703269"/>
    </source>
</evidence>
<keyword evidence="5" id="KW-1185">Reference proteome</keyword>
<accession>A0A9P3G1U2</accession>
<evidence type="ECO:0000256" key="2">
    <source>
        <dbReference type="ARBA" id="ARBA00023445"/>
    </source>
</evidence>
<dbReference type="CDD" id="cd05227">
    <property type="entry name" value="AR_SDR_e"/>
    <property type="match status" value="1"/>
</dbReference>
<dbReference type="GO" id="GO:0008168">
    <property type="term" value="F:methyltransferase activity"/>
    <property type="evidence" value="ECO:0007669"/>
    <property type="project" value="InterPro"/>
</dbReference>
<dbReference type="Pfam" id="PF01370">
    <property type="entry name" value="Epimerase"/>
    <property type="match status" value="1"/>
</dbReference>
<dbReference type="PROSITE" id="PS00092">
    <property type="entry name" value="N6_MTASE"/>
    <property type="match status" value="1"/>
</dbReference>
<dbReference type="PANTHER" id="PTHR10366:SF564">
    <property type="entry name" value="STEROL-4-ALPHA-CARBOXYLATE 3-DEHYDROGENASE, DECARBOXYLATING"/>
    <property type="match status" value="1"/>
</dbReference>
<evidence type="ECO:0000256" key="1">
    <source>
        <dbReference type="ARBA" id="ARBA00023002"/>
    </source>
</evidence>
<dbReference type="InterPro" id="IPR036291">
    <property type="entry name" value="NAD(P)-bd_dom_sf"/>
</dbReference>
<dbReference type="GO" id="GO:0016616">
    <property type="term" value="F:oxidoreductase activity, acting on the CH-OH group of donors, NAD or NADP as acceptor"/>
    <property type="evidence" value="ECO:0007669"/>
    <property type="project" value="TreeGrafter"/>
</dbReference>
<dbReference type="GO" id="GO:0003676">
    <property type="term" value="F:nucleic acid binding"/>
    <property type="evidence" value="ECO:0007669"/>
    <property type="project" value="InterPro"/>
</dbReference>
<proteinExistence type="inferred from homology"/>
<dbReference type="Proteomes" id="UP000703269">
    <property type="component" value="Unassembled WGS sequence"/>
</dbReference>
<dbReference type="GO" id="GO:0032259">
    <property type="term" value="P:methylation"/>
    <property type="evidence" value="ECO:0007669"/>
    <property type="project" value="InterPro"/>
</dbReference>